<gene>
    <name evidence="2" type="ORF">RRF57_006199</name>
</gene>
<proteinExistence type="predicted"/>
<reference evidence="2 3" key="1">
    <citation type="submission" date="2023-10" db="EMBL/GenBank/DDBJ databases">
        <title>Draft genome sequence of Xylaria bambusicola isolate GMP-LS, the root and basal stem rot pathogen of sugarcane in Indonesia.</title>
        <authorList>
            <person name="Selvaraj P."/>
            <person name="Muralishankar V."/>
            <person name="Muruganantham S."/>
            <person name="Sp S."/>
            <person name="Haryani S."/>
            <person name="Lau K.J.X."/>
            <person name="Naqvi N.I."/>
        </authorList>
    </citation>
    <scope>NUCLEOTIDE SEQUENCE [LARGE SCALE GENOMIC DNA]</scope>
    <source>
        <strain evidence="2">GMP-LS</strain>
    </source>
</reference>
<dbReference type="AlphaFoldDB" id="A0AAN7UZ16"/>
<dbReference type="EMBL" id="JAWHQM010000016">
    <property type="protein sequence ID" value="KAK5630484.1"/>
    <property type="molecule type" value="Genomic_DNA"/>
</dbReference>
<dbReference type="InterPro" id="IPR018535">
    <property type="entry name" value="DUF1996"/>
</dbReference>
<dbReference type="PANTHER" id="PTHR43662">
    <property type="match status" value="1"/>
</dbReference>
<protein>
    <recommendedName>
        <fullName evidence="1">DUF1996 domain-containing protein</fullName>
    </recommendedName>
</protein>
<evidence type="ECO:0000313" key="2">
    <source>
        <dbReference type="EMBL" id="KAK5630484.1"/>
    </source>
</evidence>
<dbReference type="Proteomes" id="UP001305414">
    <property type="component" value="Unassembled WGS sequence"/>
</dbReference>
<keyword evidence="3" id="KW-1185">Reference proteome</keyword>
<dbReference type="PANTHER" id="PTHR43662:SF6">
    <property type="entry name" value="DUF1996 DOMAIN-CONTAINING PROTEIN"/>
    <property type="match status" value="1"/>
</dbReference>
<dbReference type="Pfam" id="PF09362">
    <property type="entry name" value="DUF1996"/>
    <property type="match status" value="1"/>
</dbReference>
<organism evidence="2 3">
    <name type="scientific">Xylaria bambusicola</name>
    <dbReference type="NCBI Taxonomy" id="326684"/>
    <lineage>
        <taxon>Eukaryota</taxon>
        <taxon>Fungi</taxon>
        <taxon>Dikarya</taxon>
        <taxon>Ascomycota</taxon>
        <taxon>Pezizomycotina</taxon>
        <taxon>Sordariomycetes</taxon>
        <taxon>Xylariomycetidae</taxon>
        <taxon>Xylariales</taxon>
        <taxon>Xylariaceae</taxon>
        <taxon>Xylaria</taxon>
    </lineage>
</organism>
<feature type="domain" description="DUF1996" evidence="1">
    <location>
        <begin position="46"/>
        <end position="301"/>
    </location>
</feature>
<sequence>MFCLPSSCGSSSTGLWYRRPCYAALWLQSPSESGSKPISTCPPGSGGNAFGASMPTDDISKHSTCTTCSFNQDFSNYWTANLYFKARNGTYKRVPQIPNQAVSGHNGGITVYYTSPGPKQTTAFKPGFRMLAGESTRRNSTGLGKNMQSCFRCYTGPNFQGNVYSPCFDPKLDTEHFPTVPCLGGIRTNIIFPLCWDGKNLDSPNHMDHVAHPTGGPTSFAVVNGKCPSTHPVKIPQVHLEIMWDTTAFNNKAEWPEDGSQPFVLSTGDRYSLTRPPSHLKQTLTRSSTGYGQHADYVFGWKDNTLQSAMDNACFGPTCKSLTTQADSVSGACAVKNTVDETTEGWLKELPGGGMGV</sequence>
<accession>A0AAN7UZ16</accession>
<evidence type="ECO:0000259" key="1">
    <source>
        <dbReference type="Pfam" id="PF09362"/>
    </source>
</evidence>
<comment type="caution">
    <text evidence="2">The sequence shown here is derived from an EMBL/GenBank/DDBJ whole genome shotgun (WGS) entry which is preliminary data.</text>
</comment>
<name>A0AAN7UZ16_9PEZI</name>
<evidence type="ECO:0000313" key="3">
    <source>
        <dbReference type="Proteomes" id="UP001305414"/>
    </source>
</evidence>